<evidence type="ECO:0000259" key="8">
    <source>
        <dbReference type="Pfam" id="PF01979"/>
    </source>
</evidence>
<keyword evidence="6" id="KW-0862">Zinc</keyword>
<dbReference type="GO" id="GO:0046872">
    <property type="term" value="F:metal ion binding"/>
    <property type="evidence" value="ECO:0007669"/>
    <property type="project" value="UniProtKB-KW"/>
</dbReference>
<evidence type="ECO:0000313" key="9">
    <source>
        <dbReference type="EMBL" id="SUZ69837.1"/>
    </source>
</evidence>
<evidence type="ECO:0000256" key="4">
    <source>
        <dbReference type="ARBA" id="ARBA00022801"/>
    </source>
</evidence>
<dbReference type="NCBIfam" id="TIGR01224">
    <property type="entry name" value="hutI"/>
    <property type="match status" value="1"/>
</dbReference>
<dbReference type="GO" id="GO:0005737">
    <property type="term" value="C:cytoplasm"/>
    <property type="evidence" value="ECO:0007669"/>
    <property type="project" value="InterPro"/>
</dbReference>
<evidence type="ECO:0000256" key="7">
    <source>
        <dbReference type="ARBA" id="ARBA00023004"/>
    </source>
</evidence>
<evidence type="ECO:0000256" key="1">
    <source>
        <dbReference type="ARBA" id="ARBA00005023"/>
    </source>
</evidence>
<dbReference type="SUPFAM" id="SSF51556">
    <property type="entry name" value="Metallo-dependent hydrolases"/>
    <property type="match status" value="1"/>
</dbReference>
<organism evidence="9">
    <name type="scientific">marine metagenome</name>
    <dbReference type="NCBI Taxonomy" id="408172"/>
    <lineage>
        <taxon>unclassified sequences</taxon>
        <taxon>metagenomes</taxon>
        <taxon>ecological metagenomes</taxon>
    </lineage>
</organism>
<protein>
    <recommendedName>
        <fullName evidence="2">imidazolonepropionase</fullName>
        <ecNumber evidence="2">3.5.2.7</ecNumber>
    </recommendedName>
</protein>
<dbReference type="InterPro" id="IPR006680">
    <property type="entry name" value="Amidohydro-rel"/>
</dbReference>
<dbReference type="Pfam" id="PF01979">
    <property type="entry name" value="Amidohydro_1"/>
    <property type="match status" value="1"/>
</dbReference>
<keyword evidence="4" id="KW-0378">Hydrolase</keyword>
<dbReference type="AlphaFoldDB" id="A0A381PUX1"/>
<dbReference type="InterPro" id="IPR032466">
    <property type="entry name" value="Metal_Hydrolase"/>
</dbReference>
<dbReference type="InterPro" id="IPR011059">
    <property type="entry name" value="Metal-dep_hydrolase_composite"/>
</dbReference>
<gene>
    <name evidence="9" type="ORF">METZ01_LOCUS22691</name>
</gene>
<keyword evidence="3" id="KW-0479">Metal-binding</keyword>
<keyword evidence="5" id="KW-0369">Histidine metabolism</keyword>
<dbReference type="EMBL" id="UINC01001072">
    <property type="protein sequence ID" value="SUZ69837.1"/>
    <property type="molecule type" value="Genomic_DNA"/>
</dbReference>
<sequence length="408" mass="45070">MKTLFGPFSQILTMSNLPSMGSISDEDLIVIYDGGVMVENETIIGVGKFHEIKKHCNNIHEIDFPCVLLPGFIDCHTHICYAGSRSIEYSKKNAGISYQKILSEGGGIYDTMEKTRLASDEELIKNTISRLERHFFEGVLTCEVKSGYGINFDQEIRLLKIINEINLSHPSDVISTCLAAHVPPNDSQTSTGEYLKLIVKELFPILRKENLTNRIDIFIENSAFKKEESKSYLKFAKENDFYVTVHANQFTSGGLHVGVDVGAISVDHLEVITDEEIKYLSNSDTSAVVLPGCSLGLGLPFAPARKLLDNGCKLAIATDWNPGSAPMGDLLTQSSILASNQKLSNAEVFSALSFRSANALGINDRGVIEINKVADLIGFNVLDYREILYNQGKIKPSFICKKGKVYKK</sequence>
<keyword evidence="7" id="KW-0408">Iron</keyword>
<dbReference type="SUPFAM" id="SSF51338">
    <property type="entry name" value="Composite domain of metallo-dependent hydrolases"/>
    <property type="match status" value="1"/>
</dbReference>
<accession>A0A381PUX1</accession>
<comment type="pathway">
    <text evidence="1">Amino-acid degradation.</text>
</comment>
<dbReference type="EC" id="3.5.2.7" evidence="2"/>
<feature type="domain" description="Amidohydrolase-related" evidence="8">
    <location>
        <begin position="67"/>
        <end position="381"/>
    </location>
</feature>
<dbReference type="PANTHER" id="PTHR42752:SF1">
    <property type="entry name" value="IMIDAZOLONEPROPIONASE-RELATED"/>
    <property type="match status" value="1"/>
</dbReference>
<dbReference type="GO" id="GO:0050480">
    <property type="term" value="F:imidazolonepropionase activity"/>
    <property type="evidence" value="ECO:0007669"/>
    <property type="project" value="UniProtKB-EC"/>
</dbReference>
<dbReference type="InterPro" id="IPR005920">
    <property type="entry name" value="HutI"/>
</dbReference>
<dbReference type="GO" id="GO:0019556">
    <property type="term" value="P:L-histidine catabolic process to glutamate and formamide"/>
    <property type="evidence" value="ECO:0007669"/>
    <property type="project" value="InterPro"/>
</dbReference>
<name>A0A381PUX1_9ZZZZ</name>
<dbReference type="PANTHER" id="PTHR42752">
    <property type="entry name" value="IMIDAZOLONEPROPIONASE"/>
    <property type="match status" value="1"/>
</dbReference>
<evidence type="ECO:0000256" key="6">
    <source>
        <dbReference type="ARBA" id="ARBA00022833"/>
    </source>
</evidence>
<evidence type="ECO:0000256" key="2">
    <source>
        <dbReference type="ARBA" id="ARBA00012864"/>
    </source>
</evidence>
<proteinExistence type="predicted"/>
<dbReference type="Gene3D" id="3.20.20.140">
    <property type="entry name" value="Metal-dependent hydrolases"/>
    <property type="match status" value="1"/>
</dbReference>
<reference evidence="9" key="1">
    <citation type="submission" date="2018-05" db="EMBL/GenBank/DDBJ databases">
        <authorList>
            <person name="Lanie J.A."/>
            <person name="Ng W.-L."/>
            <person name="Kazmierczak K.M."/>
            <person name="Andrzejewski T.M."/>
            <person name="Davidsen T.M."/>
            <person name="Wayne K.J."/>
            <person name="Tettelin H."/>
            <person name="Glass J.I."/>
            <person name="Rusch D."/>
            <person name="Podicherti R."/>
            <person name="Tsui H.-C.T."/>
            <person name="Winkler M.E."/>
        </authorList>
    </citation>
    <scope>NUCLEOTIDE SEQUENCE</scope>
</reference>
<dbReference type="Gene3D" id="2.30.40.10">
    <property type="entry name" value="Urease, subunit C, domain 1"/>
    <property type="match status" value="1"/>
</dbReference>
<evidence type="ECO:0000256" key="5">
    <source>
        <dbReference type="ARBA" id="ARBA00022808"/>
    </source>
</evidence>
<evidence type="ECO:0000256" key="3">
    <source>
        <dbReference type="ARBA" id="ARBA00022723"/>
    </source>
</evidence>